<accession>A0A5B2TH99</accession>
<dbReference type="PANTHER" id="PTHR30006">
    <property type="entry name" value="THIAMINE-BINDING PERIPLASMIC PROTEIN-RELATED"/>
    <property type="match status" value="1"/>
</dbReference>
<keyword evidence="1" id="KW-0732">Signal</keyword>
<evidence type="ECO:0000256" key="1">
    <source>
        <dbReference type="ARBA" id="ARBA00022729"/>
    </source>
</evidence>
<dbReference type="Gene3D" id="3.40.190.10">
    <property type="entry name" value="Periplasmic binding protein-like II"/>
    <property type="match status" value="2"/>
</dbReference>
<dbReference type="SUPFAM" id="SSF53850">
    <property type="entry name" value="Periplasmic binding protein-like II"/>
    <property type="match status" value="1"/>
</dbReference>
<evidence type="ECO:0000313" key="2">
    <source>
        <dbReference type="EMBL" id="KAA2213559.1"/>
    </source>
</evidence>
<comment type="caution">
    <text evidence="2">The sequence shown here is derived from an EMBL/GenBank/DDBJ whole genome shotgun (WGS) entry which is preliminary data.</text>
</comment>
<reference evidence="2 3" key="1">
    <citation type="journal article" date="2015" name="Int. J. Syst. Evol. Microbiol.">
        <title>Roseomonas oryzae sp. nov., isolated from paddy rhizosphere soil.</title>
        <authorList>
            <person name="Ramaprasad E.V."/>
            <person name="Sasikala Ch."/>
            <person name="Ramana Ch.V."/>
        </authorList>
    </citation>
    <scope>NUCLEOTIDE SEQUENCE [LARGE SCALE GENOMIC DNA]</scope>
    <source>
        <strain evidence="2 3">KCTC 42542</strain>
    </source>
</reference>
<organism evidence="2 3">
    <name type="scientific">Teichococcus oryzae</name>
    <dbReference type="NCBI Taxonomy" id="1608942"/>
    <lineage>
        <taxon>Bacteria</taxon>
        <taxon>Pseudomonadati</taxon>
        <taxon>Pseudomonadota</taxon>
        <taxon>Alphaproteobacteria</taxon>
        <taxon>Acetobacterales</taxon>
        <taxon>Roseomonadaceae</taxon>
        <taxon>Roseomonas</taxon>
    </lineage>
</organism>
<dbReference type="OrthoDB" id="7374867at2"/>
<name>A0A5B2TH99_9PROT</name>
<evidence type="ECO:0000313" key="3">
    <source>
        <dbReference type="Proteomes" id="UP000322110"/>
    </source>
</evidence>
<dbReference type="Pfam" id="PF13343">
    <property type="entry name" value="SBP_bac_6"/>
    <property type="match status" value="1"/>
</dbReference>
<proteinExistence type="predicted"/>
<dbReference type="AlphaFoldDB" id="A0A5B2TH99"/>
<keyword evidence="3" id="KW-1185">Reference proteome</keyword>
<dbReference type="EMBL" id="VUKA01000003">
    <property type="protein sequence ID" value="KAA2213559.1"/>
    <property type="molecule type" value="Genomic_DNA"/>
</dbReference>
<gene>
    <name evidence="2" type="ORF">F0Q34_10035</name>
</gene>
<sequence>MRGMSRRGLLASAAIIGSGGPAMRAAAQDLPAHERELYEAARREGEITWYSGQQSAETSEAVGRAFGERYPGVHVNVVRSTSQVAFQRLSQDMRAGVAQCDVFSSTDYSHSTFLKQQGRLMPYTPRNAAGLLEFVRAAGDPDGHFHIFYIGVHLISRHTGQVPEAEAPRSWQDLLDPKWRNKLAVGHPGFSGAIGAWAVLMRKLYGWDYFTKLEKNRPQIGRSSIDPVTMLSAGERQVGVAVPSATALLAISRGNPQSLIYPTDGTVVVPSPSCIQKNAPHPNAAKLFMEYATGPEYFRVTRRYFSESLRQDVPPPDGAKPLDSIKLILPTPQDIEAGVPEVKEQWRDTFGI</sequence>
<dbReference type="InterPro" id="IPR006311">
    <property type="entry name" value="TAT_signal"/>
</dbReference>
<protein>
    <submittedName>
        <fullName evidence="2">Extracellular solute-binding protein</fullName>
    </submittedName>
</protein>
<dbReference type="Proteomes" id="UP000322110">
    <property type="component" value="Unassembled WGS sequence"/>
</dbReference>
<dbReference type="PANTHER" id="PTHR30006:SF2">
    <property type="entry name" value="ABC TRANSPORTER SUBSTRATE-BINDING PROTEIN"/>
    <property type="match status" value="1"/>
</dbReference>
<dbReference type="PROSITE" id="PS51318">
    <property type="entry name" value="TAT"/>
    <property type="match status" value="1"/>
</dbReference>